<evidence type="ECO:0000256" key="1">
    <source>
        <dbReference type="SAM" id="Coils"/>
    </source>
</evidence>
<proteinExistence type="predicted"/>
<dbReference type="STRING" id="571932.SAMN05421743_106153"/>
<keyword evidence="3" id="KW-1185">Reference proteome</keyword>
<dbReference type="AlphaFoldDB" id="A0A1H4CR02"/>
<dbReference type="RefSeq" id="WP_093044716.1">
    <property type="nucleotide sequence ID" value="NZ_FNQR01000006.1"/>
</dbReference>
<sequence>MGVSTKAQQQGVSRRQFEHSIIEMMDDMQRLEQKISLKADEVVFTMAVAHRKEIDRLQEEILTMRAEIKELKRNQKDLHMEKSFSMAGRKTRLI</sequence>
<evidence type="ECO:0000313" key="3">
    <source>
        <dbReference type="Proteomes" id="UP000198584"/>
    </source>
</evidence>
<accession>A0A1H4CR02</accession>
<gene>
    <name evidence="2" type="ORF">SAMN05421743_106153</name>
</gene>
<dbReference type="EMBL" id="FNQR01000006">
    <property type="protein sequence ID" value="SEA62813.1"/>
    <property type="molecule type" value="Genomic_DNA"/>
</dbReference>
<keyword evidence="1" id="KW-0175">Coiled coil</keyword>
<dbReference type="OrthoDB" id="2971819at2"/>
<evidence type="ECO:0000313" key="2">
    <source>
        <dbReference type="EMBL" id="SEA62813.1"/>
    </source>
</evidence>
<feature type="coiled-coil region" evidence="1">
    <location>
        <begin position="14"/>
        <end position="81"/>
    </location>
</feature>
<dbReference type="Proteomes" id="UP000198584">
    <property type="component" value="Unassembled WGS sequence"/>
</dbReference>
<name>A0A1H4CR02_9BACI</name>
<organism evidence="2 3">
    <name type="scientific">Thalassobacillus cyri</name>
    <dbReference type="NCBI Taxonomy" id="571932"/>
    <lineage>
        <taxon>Bacteria</taxon>
        <taxon>Bacillati</taxon>
        <taxon>Bacillota</taxon>
        <taxon>Bacilli</taxon>
        <taxon>Bacillales</taxon>
        <taxon>Bacillaceae</taxon>
        <taxon>Thalassobacillus</taxon>
    </lineage>
</organism>
<protein>
    <submittedName>
        <fullName evidence="2">Uncharacterized protein</fullName>
    </submittedName>
</protein>
<reference evidence="2 3" key="1">
    <citation type="submission" date="2016-10" db="EMBL/GenBank/DDBJ databases">
        <authorList>
            <person name="de Groot N.N."/>
        </authorList>
    </citation>
    <scope>NUCLEOTIDE SEQUENCE [LARGE SCALE GENOMIC DNA]</scope>
    <source>
        <strain evidence="2 3">CCM7597</strain>
    </source>
</reference>